<reference evidence="2 3" key="1">
    <citation type="submission" date="2018-04" db="EMBL/GenBank/DDBJ databases">
        <title>Altererythrobacter sp. HME9302 genome sequencing and assembly.</title>
        <authorList>
            <person name="Kang H."/>
            <person name="Kim H."/>
            <person name="Joh K."/>
        </authorList>
    </citation>
    <scope>NUCLEOTIDE SEQUENCE [LARGE SCALE GENOMIC DNA]</scope>
    <source>
        <strain evidence="2 3">HME9302</strain>
    </source>
</reference>
<proteinExistence type="predicted"/>
<evidence type="ECO:0000313" key="2">
    <source>
        <dbReference type="EMBL" id="RDC59492.1"/>
    </source>
</evidence>
<sequence>MRYSYAVILAFALTLAACGSDPATPMDEEELLARADALVMPKAGLYNASTEMLEFDVAGLPPQQADRMKDMMSGMRGAPQSYCLTQADVEGGFKESLRRLNQKQGESCDFTAFETDGDDVDAAMSCSVPGGGTADIEMDGTVSAEQQDMVMTITTSSSMIPGGKMTMKMRTTAEYSGPCG</sequence>
<accession>A0A369Q4T1</accession>
<dbReference type="AlphaFoldDB" id="A0A369Q4T1"/>
<keyword evidence="3" id="KW-1185">Reference proteome</keyword>
<dbReference type="InterPro" id="IPR022061">
    <property type="entry name" value="DUF3617"/>
</dbReference>
<dbReference type="EMBL" id="QBKA01000002">
    <property type="protein sequence ID" value="RDC59492.1"/>
    <property type="molecule type" value="Genomic_DNA"/>
</dbReference>
<dbReference type="Pfam" id="PF12276">
    <property type="entry name" value="DUF3617"/>
    <property type="match status" value="1"/>
</dbReference>
<gene>
    <name evidence="2" type="ORF">HME9302_00682</name>
</gene>
<dbReference type="Proteomes" id="UP000253727">
    <property type="component" value="Unassembled WGS sequence"/>
</dbReference>
<keyword evidence="1" id="KW-0732">Signal</keyword>
<evidence type="ECO:0000256" key="1">
    <source>
        <dbReference type="SAM" id="SignalP"/>
    </source>
</evidence>
<feature type="signal peptide" evidence="1">
    <location>
        <begin position="1"/>
        <end position="19"/>
    </location>
</feature>
<evidence type="ECO:0000313" key="3">
    <source>
        <dbReference type="Proteomes" id="UP000253727"/>
    </source>
</evidence>
<comment type="caution">
    <text evidence="2">The sequence shown here is derived from an EMBL/GenBank/DDBJ whole genome shotgun (WGS) entry which is preliminary data.</text>
</comment>
<organism evidence="2 3">
    <name type="scientific">Alteripontixanthobacter maritimus</name>
    <dbReference type="NCBI Taxonomy" id="2161824"/>
    <lineage>
        <taxon>Bacteria</taxon>
        <taxon>Pseudomonadati</taxon>
        <taxon>Pseudomonadota</taxon>
        <taxon>Alphaproteobacteria</taxon>
        <taxon>Sphingomonadales</taxon>
        <taxon>Erythrobacteraceae</taxon>
        <taxon>Alteripontixanthobacter</taxon>
    </lineage>
</organism>
<evidence type="ECO:0008006" key="4">
    <source>
        <dbReference type="Google" id="ProtNLM"/>
    </source>
</evidence>
<dbReference type="PROSITE" id="PS51257">
    <property type="entry name" value="PROKAR_LIPOPROTEIN"/>
    <property type="match status" value="1"/>
</dbReference>
<feature type="chain" id="PRO_5017076715" description="DUF3617 domain-containing protein" evidence="1">
    <location>
        <begin position="20"/>
        <end position="180"/>
    </location>
</feature>
<protein>
    <recommendedName>
        <fullName evidence="4">DUF3617 domain-containing protein</fullName>
    </recommendedName>
</protein>
<name>A0A369Q4T1_9SPHN</name>